<evidence type="ECO:0000313" key="4">
    <source>
        <dbReference type="Proteomes" id="UP000199226"/>
    </source>
</evidence>
<evidence type="ECO:0000259" key="2">
    <source>
        <dbReference type="PROSITE" id="PS50975"/>
    </source>
</evidence>
<gene>
    <name evidence="3" type="ORF">SAMN05421813_12747</name>
</gene>
<dbReference type="PROSITE" id="PS50975">
    <property type="entry name" value="ATP_GRASP"/>
    <property type="match status" value="1"/>
</dbReference>
<dbReference type="EMBL" id="FNHH01000027">
    <property type="protein sequence ID" value="SDM89148.1"/>
    <property type="molecule type" value="Genomic_DNA"/>
</dbReference>
<keyword evidence="1" id="KW-0547">Nucleotide-binding</keyword>
<dbReference type="NCBIfam" id="NF009402">
    <property type="entry name" value="PRK12767.1-1"/>
    <property type="match status" value="1"/>
</dbReference>
<dbReference type="STRING" id="990371.SAMN05421813_12747"/>
<dbReference type="InterPro" id="IPR011761">
    <property type="entry name" value="ATP-grasp"/>
</dbReference>
<dbReference type="AlphaFoldDB" id="A0A1G9WXC2"/>
<dbReference type="SUPFAM" id="SSF56059">
    <property type="entry name" value="Glutathione synthetase ATP-binding domain-like"/>
    <property type="match status" value="1"/>
</dbReference>
<dbReference type="InterPro" id="IPR003806">
    <property type="entry name" value="ATP-grasp_PylC-type"/>
</dbReference>
<dbReference type="Pfam" id="PF02655">
    <property type="entry name" value="ATP-grasp_3"/>
    <property type="match status" value="1"/>
</dbReference>
<reference evidence="4" key="1">
    <citation type="submission" date="2016-10" db="EMBL/GenBank/DDBJ databases">
        <authorList>
            <person name="Varghese N."/>
            <person name="Submissions S."/>
        </authorList>
    </citation>
    <scope>NUCLEOTIDE SEQUENCE [LARGE SCALE GENOMIC DNA]</scope>
    <source>
        <strain evidence="4">DSM 24536</strain>
    </source>
</reference>
<feature type="domain" description="ATP-grasp" evidence="2">
    <location>
        <begin position="119"/>
        <end position="294"/>
    </location>
</feature>
<evidence type="ECO:0000256" key="1">
    <source>
        <dbReference type="PROSITE-ProRule" id="PRU00409"/>
    </source>
</evidence>
<dbReference type="Gene3D" id="3.30.1490.20">
    <property type="entry name" value="ATP-grasp fold, A domain"/>
    <property type="match status" value="1"/>
</dbReference>
<dbReference type="GO" id="GO:0046872">
    <property type="term" value="F:metal ion binding"/>
    <property type="evidence" value="ECO:0007669"/>
    <property type="project" value="InterPro"/>
</dbReference>
<sequence length="321" mass="36807">MNILVTAVGSELSFSVIKALKLVKFPFKLYGSDIHKEVVGKYWCDKFYQVPLAANEAAYINRLKEIVQSEGITAIIPTNDIEILTLSRYTEDFLNTCNCLIIANAAKEVERFNDKWLSYKWFHEHGIPCPLTYQLTDLMDPEGHLPDLSFPMILKPRIGGGSRSIFRINSAEDLLKYSQIMPDHLLQEYLYPDNEEYTAGVYRTKIDEVFVIILKRTLKFGMTNTAETVFDSDLENFVKLSILKTNLSGSVNVQFRLTDQGPMVLEINPRFSGTTGIRANFGFNDVEMSINELILNHKLAQPDIKKGFVLRYFEEQYHFDT</sequence>
<protein>
    <submittedName>
        <fullName evidence="3">Carbamoyl-phosphate synthase large subunit</fullName>
    </submittedName>
</protein>
<keyword evidence="4" id="KW-1185">Reference proteome</keyword>
<dbReference type="Gene3D" id="3.30.470.20">
    <property type="entry name" value="ATP-grasp fold, B domain"/>
    <property type="match status" value="1"/>
</dbReference>
<proteinExistence type="predicted"/>
<keyword evidence="1" id="KW-0067">ATP-binding</keyword>
<evidence type="ECO:0000313" key="3">
    <source>
        <dbReference type="EMBL" id="SDM89148.1"/>
    </source>
</evidence>
<dbReference type="InterPro" id="IPR048764">
    <property type="entry name" value="PylC_N"/>
</dbReference>
<dbReference type="Pfam" id="PF21360">
    <property type="entry name" value="PylC-like_N"/>
    <property type="match status" value="1"/>
</dbReference>
<name>A0A1G9WXC2_9SPHI</name>
<dbReference type="InterPro" id="IPR013815">
    <property type="entry name" value="ATP_grasp_subdomain_1"/>
</dbReference>
<dbReference type="Proteomes" id="UP000199226">
    <property type="component" value="Unassembled WGS sequence"/>
</dbReference>
<dbReference type="Gene3D" id="3.40.50.20">
    <property type="match status" value="1"/>
</dbReference>
<dbReference type="GO" id="GO:0005524">
    <property type="term" value="F:ATP binding"/>
    <property type="evidence" value="ECO:0007669"/>
    <property type="project" value="UniProtKB-UniRule"/>
</dbReference>
<organism evidence="3 4">
    <name type="scientific">Daejeonella rubra</name>
    <dbReference type="NCBI Taxonomy" id="990371"/>
    <lineage>
        <taxon>Bacteria</taxon>
        <taxon>Pseudomonadati</taxon>
        <taxon>Bacteroidota</taxon>
        <taxon>Sphingobacteriia</taxon>
        <taxon>Sphingobacteriales</taxon>
        <taxon>Sphingobacteriaceae</taxon>
        <taxon>Daejeonella</taxon>
    </lineage>
</organism>
<accession>A0A1G9WXC2</accession>